<dbReference type="Proteomes" id="UP000011201">
    <property type="component" value="Unassembled WGS sequence"/>
</dbReference>
<evidence type="ECO:0000313" key="1">
    <source>
        <dbReference type="EMBL" id="ELS33983.1"/>
    </source>
</evidence>
<protein>
    <submittedName>
        <fullName evidence="1">Uncharacterized protein</fullName>
    </submittedName>
</protein>
<gene>
    <name evidence="1" type="ORF">Pse7429DRAFT_0970</name>
</gene>
<dbReference type="AlphaFoldDB" id="L8N6X9"/>
<keyword evidence="2" id="KW-1185">Reference proteome</keyword>
<proteinExistence type="predicted"/>
<dbReference type="Gene3D" id="3.40.50.1010">
    <property type="entry name" value="5'-nuclease"/>
    <property type="match status" value="1"/>
</dbReference>
<evidence type="ECO:0000313" key="2">
    <source>
        <dbReference type="Proteomes" id="UP000011201"/>
    </source>
</evidence>
<reference evidence="1 2" key="1">
    <citation type="journal article" date="2013" name="Proc. Natl. Acad. Sci. U.S.A.">
        <title>Improving the coverage of the cyanobacterial phylum using diversity-driven genome sequencing.</title>
        <authorList>
            <person name="Shih P.M."/>
            <person name="Wu D."/>
            <person name="Latifi A."/>
            <person name="Axen S.D."/>
            <person name="Fewer D.P."/>
            <person name="Talla E."/>
            <person name="Calteau A."/>
            <person name="Cai F."/>
            <person name="Tandeau de Marsac N."/>
            <person name="Rippka R."/>
            <person name="Herdman M."/>
            <person name="Sivonen K."/>
            <person name="Coursin T."/>
            <person name="Laurent T."/>
            <person name="Goodwin L."/>
            <person name="Nolan M."/>
            <person name="Davenport K.W."/>
            <person name="Han C.S."/>
            <person name="Rubin E.M."/>
            <person name="Eisen J.A."/>
            <person name="Woyke T."/>
            <person name="Gugger M."/>
            <person name="Kerfeld C.A."/>
        </authorList>
    </citation>
    <scope>NUCLEOTIDE SEQUENCE [LARGE SCALE GENOMIC DNA]</scope>
    <source>
        <strain evidence="1 2">PCC 7429</strain>
    </source>
</reference>
<comment type="caution">
    <text evidence="1">The sequence shown here is derived from an EMBL/GenBank/DDBJ whole genome shotgun (WGS) entry which is preliminary data.</text>
</comment>
<dbReference type="EMBL" id="ALWB01000023">
    <property type="protein sequence ID" value="ELS33983.1"/>
    <property type="molecule type" value="Genomic_DNA"/>
</dbReference>
<accession>L8N6X9</accession>
<organism evidence="1 2">
    <name type="scientific">Pseudanabaena biceps PCC 7429</name>
    <dbReference type="NCBI Taxonomy" id="927668"/>
    <lineage>
        <taxon>Bacteria</taxon>
        <taxon>Bacillati</taxon>
        <taxon>Cyanobacteriota</taxon>
        <taxon>Cyanophyceae</taxon>
        <taxon>Pseudanabaenales</taxon>
        <taxon>Pseudanabaenaceae</taxon>
        <taxon>Pseudanabaena</taxon>
    </lineage>
</organism>
<sequence length="30" mass="3397" precursor="true">MVIVDTGFWLALADQQDTYHKSAKRNVSSD</sequence>
<name>L8N6X9_9CYAN</name>